<dbReference type="RefSeq" id="WP_156204656.1">
    <property type="nucleotide sequence ID" value="NZ_CP046457.1"/>
</dbReference>
<dbReference type="AlphaFoldDB" id="A0A6I6DGY5"/>
<dbReference type="KEGG" id="salq:SYNTR_0296"/>
<dbReference type="InterPro" id="IPR002847">
    <property type="entry name" value="F420-0_gamma-glut_ligase-dom"/>
</dbReference>
<evidence type="ECO:0000313" key="2">
    <source>
        <dbReference type="EMBL" id="QGT98889.1"/>
    </source>
</evidence>
<evidence type="ECO:0000259" key="1">
    <source>
        <dbReference type="Pfam" id="PF01996"/>
    </source>
</evidence>
<organism evidence="2 3">
    <name type="scientific">Candidatus Syntrophocurvum alkaliphilum</name>
    <dbReference type="NCBI Taxonomy" id="2293317"/>
    <lineage>
        <taxon>Bacteria</taxon>
        <taxon>Bacillati</taxon>
        <taxon>Bacillota</taxon>
        <taxon>Clostridia</taxon>
        <taxon>Eubacteriales</taxon>
        <taxon>Syntrophomonadaceae</taxon>
        <taxon>Candidatus Syntrophocurvum</taxon>
    </lineage>
</organism>
<reference evidence="3" key="1">
    <citation type="journal article" date="2019" name="Microbiology">
        <title>Complete Genome Sequence of an Uncultured Bacterium of the Candidate Phylum Bipolaricaulota.</title>
        <authorList>
            <person name="Kadnikov V.V."/>
            <person name="Mardanov A.V."/>
            <person name="Beletsky A.V."/>
            <person name="Frank Y.A."/>
            <person name="Karnachuk O.V."/>
            <person name="Ravin N.V."/>
        </authorList>
    </citation>
    <scope>NUCLEOTIDE SEQUENCE [LARGE SCALE GENOMIC DNA]</scope>
</reference>
<dbReference type="GO" id="GO:0052618">
    <property type="term" value="F:coenzyme F420-0:L-glutamate ligase activity"/>
    <property type="evidence" value="ECO:0007669"/>
    <property type="project" value="TreeGrafter"/>
</dbReference>
<dbReference type="Proteomes" id="UP000426444">
    <property type="component" value="Chromosome"/>
</dbReference>
<protein>
    <recommendedName>
        <fullName evidence="1">Coenzyme F420:L-glutamate ligase-like domain-containing protein</fullName>
    </recommendedName>
</protein>
<dbReference type="Pfam" id="PF01996">
    <property type="entry name" value="F420_ligase"/>
    <property type="match status" value="1"/>
</dbReference>
<dbReference type="PANTHER" id="PTHR47917">
    <property type="match status" value="1"/>
</dbReference>
<dbReference type="EMBL" id="CP046457">
    <property type="protein sequence ID" value="QGT98889.1"/>
    <property type="molecule type" value="Genomic_DNA"/>
</dbReference>
<dbReference type="PANTHER" id="PTHR47917:SF1">
    <property type="entry name" value="COENZYME F420:L-GLUTAMATE LIGASE"/>
    <property type="match status" value="1"/>
</dbReference>
<evidence type="ECO:0000313" key="3">
    <source>
        <dbReference type="Proteomes" id="UP000426444"/>
    </source>
</evidence>
<dbReference type="SUPFAM" id="SSF144010">
    <property type="entry name" value="CofE-like"/>
    <property type="match status" value="1"/>
</dbReference>
<gene>
    <name evidence="2" type="ORF">SYNTR_0296</name>
</gene>
<dbReference type="OrthoDB" id="950at2"/>
<name>A0A6I6DGY5_9FIRM</name>
<feature type="domain" description="Coenzyme F420:L-glutamate ligase-like" evidence="1">
    <location>
        <begin position="14"/>
        <end position="387"/>
    </location>
</feature>
<sequence>MGKLPDYIGISAFGIKMGVIIPGSDVVNMVYEALQKLESDGLLDDGDTICVTESIVARAQNNYVTVKDIADQVTNKLNLKKDSKIGVVFPILSRNRFSLILKGLAKAVPQGEVVVQLSHPSDEVGNQILPYDFAENIGKTNGEIITCQDLGNNRYKHPITKVDYISLYEEIIKEQGAQANIFLCNSPSKITEFKLDGIVVSSVHNRQRVLTKIKETNQNSITLQELCNEGDCSSEWGLLGSNISAGDKLKLAPKAADEVARLIQEKVIKDINKKVEVIIYGDGAYCDPTTGIYELADPKPTFGMTDGLKGKYREGVKYKYLVDQLYSEGADLDNIEKTLQAKSKDFDKYSIEAEGTTPRKTEDLIASLADLVSGSADAGTPVIVVKGFLNGRIN</sequence>
<proteinExistence type="predicted"/>
<dbReference type="Gene3D" id="3.30.1330.100">
    <property type="entry name" value="CofE-like"/>
    <property type="match status" value="1"/>
</dbReference>
<accession>A0A6I6DGY5</accession>
<keyword evidence="3" id="KW-1185">Reference proteome</keyword>